<dbReference type="RefSeq" id="WP_068347568.1">
    <property type="nucleotide sequence ID" value="NZ_LQBQ01000034.1"/>
</dbReference>
<organism evidence="2 3">
    <name type="scientific">Ruegeria marisrubri</name>
    <dbReference type="NCBI Taxonomy" id="1685379"/>
    <lineage>
        <taxon>Bacteria</taxon>
        <taxon>Pseudomonadati</taxon>
        <taxon>Pseudomonadota</taxon>
        <taxon>Alphaproteobacteria</taxon>
        <taxon>Rhodobacterales</taxon>
        <taxon>Roseobacteraceae</taxon>
        <taxon>Ruegeria</taxon>
    </lineage>
</organism>
<keyword evidence="1" id="KW-0812">Transmembrane</keyword>
<dbReference type="STRING" id="1685379.AVO45_09860"/>
<protein>
    <recommendedName>
        <fullName evidence="4">Egg lysin</fullName>
    </recommendedName>
</protein>
<comment type="caution">
    <text evidence="2">The sequence shown here is derived from an EMBL/GenBank/DDBJ whole genome shotgun (WGS) entry which is preliminary data.</text>
</comment>
<keyword evidence="3" id="KW-1185">Reference proteome</keyword>
<evidence type="ECO:0000313" key="2">
    <source>
        <dbReference type="EMBL" id="KUJ76800.1"/>
    </source>
</evidence>
<feature type="transmembrane region" description="Helical" evidence="1">
    <location>
        <begin position="370"/>
        <end position="389"/>
    </location>
</feature>
<feature type="transmembrane region" description="Helical" evidence="1">
    <location>
        <begin position="395"/>
        <end position="417"/>
    </location>
</feature>
<dbReference type="InterPro" id="IPR021830">
    <property type="entry name" value="DUF3422"/>
</dbReference>
<dbReference type="OrthoDB" id="9767470at2"/>
<dbReference type="Proteomes" id="UP000053791">
    <property type="component" value="Unassembled WGS sequence"/>
</dbReference>
<evidence type="ECO:0000313" key="3">
    <source>
        <dbReference type="Proteomes" id="UP000053791"/>
    </source>
</evidence>
<dbReference type="Pfam" id="PF11902">
    <property type="entry name" value="DUF3422"/>
    <property type="match status" value="1"/>
</dbReference>
<accession>A0A0X3TU75</accession>
<keyword evidence="1" id="KW-0472">Membrane</keyword>
<evidence type="ECO:0008006" key="4">
    <source>
        <dbReference type="Google" id="ProtNLM"/>
    </source>
</evidence>
<sequence>MTPITDHPLRYALANELHARPFPATSAPCTVVFLAIKQPVAAVARDRDADRAHLLDLLDRHGTQHPQPGATHYAGQIGRHWLKWEQHTEFVTYTTISQGVSDRAFNPADFEIFPPDWLANSPGQRITSAMLRVVERPEDDDISKPLAEWFEAESLAVAHVLDDAAIAASDFRIDPAGHMRFAVFVSPDTGQRRTARIIQRLCEIETYKAMSMLGFARVKKLMPRIGELDGRLTELMTEMTDEAARPDELLDQLLSISTELETLSARSSFRFGATGAYEAIVEQRIRALREQRYQGRQTFADFMMRRYEPAIRTVKSTETRLVALSNRAIRAGDLLRTRVDVERSAQNQALLESMDRRADLALRLQHTVEGLSVVAISYYAVSLVSYLLYPLTATGISKGMLSAVVTLPVVAAVWWGVRRIRKRLETKPH</sequence>
<reference evidence="2 3" key="1">
    <citation type="submission" date="2015-12" db="EMBL/GenBank/DDBJ databases">
        <authorList>
            <person name="Shamseldin A."/>
            <person name="Moawad H."/>
            <person name="Abd El-Rahim W.M."/>
            <person name="Sadowsky M.J."/>
        </authorList>
    </citation>
    <scope>NUCLEOTIDE SEQUENCE [LARGE SCALE GENOMIC DNA]</scope>
    <source>
        <strain evidence="2 3">ZGT118</strain>
    </source>
</reference>
<gene>
    <name evidence="2" type="ORF">AVO45_09860</name>
</gene>
<evidence type="ECO:0000256" key="1">
    <source>
        <dbReference type="SAM" id="Phobius"/>
    </source>
</evidence>
<name>A0A0X3TU75_9RHOB</name>
<dbReference type="AlphaFoldDB" id="A0A0X3TU75"/>
<dbReference type="EMBL" id="LQBQ01000034">
    <property type="protein sequence ID" value="KUJ76800.1"/>
    <property type="molecule type" value="Genomic_DNA"/>
</dbReference>
<keyword evidence="1" id="KW-1133">Transmembrane helix</keyword>
<proteinExistence type="predicted"/>